<evidence type="ECO:0000313" key="2">
    <source>
        <dbReference type="Proteomes" id="UP000030185"/>
    </source>
</evidence>
<comment type="caution">
    <text evidence="1">The sequence shown here is derived from an EMBL/GenBank/DDBJ whole genome shotgun (WGS) entry which is preliminary data.</text>
</comment>
<protein>
    <recommendedName>
        <fullName evidence="3">Lipocalin-like domain-containing protein</fullName>
    </recommendedName>
</protein>
<reference evidence="1 2" key="1">
    <citation type="submission" date="2014-09" db="EMBL/GenBank/DDBJ databases">
        <title>Sporocytophaga myxococcoides PG-01 genome sequencing.</title>
        <authorList>
            <person name="Liu L."/>
            <person name="Gao P.J."/>
            <person name="Chen G.J."/>
            <person name="Wang L.S."/>
        </authorList>
    </citation>
    <scope>NUCLEOTIDE SEQUENCE [LARGE SCALE GENOMIC DNA]</scope>
    <source>
        <strain evidence="1 2">PG-01</strain>
    </source>
</reference>
<organism evidence="1 2">
    <name type="scientific">Sporocytophaga myxococcoides</name>
    <dbReference type="NCBI Taxonomy" id="153721"/>
    <lineage>
        <taxon>Bacteria</taxon>
        <taxon>Pseudomonadati</taxon>
        <taxon>Bacteroidota</taxon>
        <taxon>Cytophagia</taxon>
        <taxon>Cytophagales</taxon>
        <taxon>Cytophagaceae</taxon>
        <taxon>Sporocytophaga</taxon>
    </lineage>
</organism>
<accession>A0A098LF75</accession>
<dbReference type="PROSITE" id="PS51257">
    <property type="entry name" value="PROKAR_LIPOPROTEIN"/>
    <property type="match status" value="1"/>
</dbReference>
<gene>
    <name evidence="1" type="ORF">MYP_2860</name>
</gene>
<dbReference type="STRING" id="153721.MYP_2860"/>
<name>A0A098LF75_9BACT</name>
<keyword evidence="2" id="KW-1185">Reference proteome</keyword>
<sequence length="155" mass="18280">MIMNKALCFFIVLIACIACSNRIEERKSEYDLLIGKWRAEKIVFTGLSSWFETSFSEGESIDKRFLNKQFTIALMPDSTFILDNRQEDNFSGKYRVNRDMIFLKDQDIPYLYFKIDSLINHNLCLQLNYAMFYTVENDSIFIVRGPHAKIVMKKE</sequence>
<evidence type="ECO:0008006" key="3">
    <source>
        <dbReference type="Google" id="ProtNLM"/>
    </source>
</evidence>
<proteinExistence type="predicted"/>
<dbReference type="AlphaFoldDB" id="A0A098LF75"/>
<evidence type="ECO:0000313" key="1">
    <source>
        <dbReference type="EMBL" id="GAL85631.1"/>
    </source>
</evidence>
<dbReference type="Proteomes" id="UP000030185">
    <property type="component" value="Unassembled WGS sequence"/>
</dbReference>
<dbReference type="EMBL" id="BBLT01000005">
    <property type="protein sequence ID" value="GAL85631.1"/>
    <property type="molecule type" value="Genomic_DNA"/>
</dbReference>